<name>A0A7R9QPI6_9ACAR</name>
<dbReference type="EMBL" id="OC921783">
    <property type="protein sequence ID" value="CAD7653678.1"/>
    <property type="molecule type" value="Genomic_DNA"/>
</dbReference>
<proteinExistence type="predicted"/>
<feature type="region of interest" description="Disordered" evidence="1">
    <location>
        <begin position="44"/>
        <end position="69"/>
    </location>
</feature>
<dbReference type="AlphaFoldDB" id="A0A7R9QPI6"/>
<protein>
    <submittedName>
        <fullName evidence="2">Uncharacterized protein</fullName>
    </submittedName>
</protein>
<reference evidence="2" key="1">
    <citation type="submission" date="2020-11" db="EMBL/GenBank/DDBJ databases">
        <authorList>
            <person name="Tran Van P."/>
        </authorList>
    </citation>
    <scope>NUCLEOTIDE SEQUENCE</scope>
</reference>
<evidence type="ECO:0000256" key="1">
    <source>
        <dbReference type="SAM" id="MobiDB-lite"/>
    </source>
</evidence>
<accession>A0A7R9QPI6</accession>
<evidence type="ECO:0000313" key="3">
    <source>
        <dbReference type="Proteomes" id="UP000728032"/>
    </source>
</evidence>
<organism evidence="2">
    <name type="scientific">Oppiella nova</name>
    <dbReference type="NCBI Taxonomy" id="334625"/>
    <lineage>
        <taxon>Eukaryota</taxon>
        <taxon>Metazoa</taxon>
        <taxon>Ecdysozoa</taxon>
        <taxon>Arthropoda</taxon>
        <taxon>Chelicerata</taxon>
        <taxon>Arachnida</taxon>
        <taxon>Acari</taxon>
        <taxon>Acariformes</taxon>
        <taxon>Sarcoptiformes</taxon>
        <taxon>Oribatida</taxon>
        <taxon>Brachypylina</taxon>
        <taxon>Oppioidea</taxon>
        <taxon>Oppiidae</taxon>
        <taxon>Oppiella</taxon>
    </lineage>
</organism>
<gene>
    <name evidence="2" type="ORF">ONB1V03_LOCUS10331</name>
</gene>
<dbReference type="OrthoDB" id="5962256at2759"/>
<keyword evidence="3" id="KW-1185">Reference proteome</keyword>
<evidence type="ECO:0000313" key="2">
    <source>
        <dbReference type="EMBL" id="CAD7653678.1"/>
    </source>
</evidence>
<dbReference type="EMBL" id="CAJPVJ010006958">
    <property type="protein sequence ID" value="CAG2170865.1"/>
    <property type="molecule type" value="Genomic_DNA"/>
</dbReference>
<dbReference type="SUPFAM" id="SSF81321">
    <property type="entry name" value="Family A G protein-coupled receptor-like"/>
    <property type="match status" value="1"/>
</dbReference>
<sequence>MALRISYNTCRNHYNPFIYCWLNENFKRRLKTLVICFTVSTNDDNSRPLDSSVRSYGTRSTHLARNNSTGSVTQTVCMSTKANDNTETIL</sequence>
<dbReference type="Gene3D" id="1.20.1070.10">
    <property type="entry name" value="Rhodopsin 7-helix transmembrane proteins"/>
    <property type="match status" value="1"/>
</dbReference>
<dbReference type="Proteomes" id="UP000728032">
    <property type="component" value="Unassembled WGS sequence"/>
</dbReference>